<sequence length="396" mass="44015">MAKVLFTAWKDKSQLLDVRGQFYPSLSDERPDMRSHACAMVEAWKLRGNVPHHVEATALLTDAILHDDALHNSIFSIRATYSAAFCRFVTGLVDSKIHGQRKTMFQRAMDLGLPASFVELRHEATHREPPSLVVLRKAAQRSLEWLWDHYWAGIDDVGEVSAVQHDGPQSLRRALVGTLQQLSTGTGSEPLRKKRKRDFDASVASQLVSICGSSSQGIRALPPVLLEEPILVAPARTLGEPLKEAFDKWDPVLLKITESDSSFLMYLTEELVHALVFDEAHSSSKDAIAEGIYLWLTHLLTSPSWEPHQAACPRSYIHAACEETPNHWANLLKKHLQKRPDSNAGISRVPQATPSRSSKRVSLDGPESNLAQTLRGHGWAPVDKWDSRPLGIASSS</sequence>
<protein>
    <recommendedName>
        <fullName evidence="4">Cell morphogenesis protein Las1</fullName>
    </recommendedName>
</protein>
<dbReference type="OrthoDB" id="515692at2759"/>
<evidence type="ECO:0000313" key="3">
    <source>
        <dbReference type="Proteomes" id="UP001146351"/>
    </source>
</evidence>
<gene>
    <name evidence="2" type="ORF">N7492_010558</name>
</gene>
<dbReference type="Pfam" id="PF04031">
    <property type="entry name" value="Las1"/>
    <property type="match status" value="1"/>
</dbReference>
<dbReference type="GO" id="GO:0090730">
    <property type="term" value="C:Las1 complex"/>
    <property type="evidence" value="ECO:0007669"/>
    <property type="project" value="InterPro"/>
</dbReference>
<proteinExistence type="predicted"/>
<dbReference type="PANTHER" id="PTHR15002">
    <property type="entry name" value="RIBOSOMAL BIOGENESIS PROTEIN LAS1L"/>
    <property type="match status" value="1"/>
</dbReference>
<name>A0A9W9HNY1_9EURO</name>
<organism evidence="2 3">
    <name type="scientific">Penicillium capsulatum</name>
    <dbReference type="NCBI Taxonomy" id="69766"/>
    <lineage>
        <taxon>Eukaryota</taxon>
        <taxon>Fungi</taxon>
        <taxon>Dikarya</taxon>
        <taxon>Ascomycota</taxon>
        <taxon>Pezizomycotina</taxon>
        <taxon>Eurotiomycetes</taxon>
        <taxon>Eurotiomycetidae</taxon>
        <taxon>Eurotiales</taxon>
        <taxon>Aspergillaceae</taxon>
        <taxon>Penicillium</taxon>
    </lineage>
</organism>
<feature type="region of interest" description="Disordered" evidence="1">
    <location>
        <begin position="340"/>
        <end position="376"/>
    </location>
</feature>
<dbReference type="EMBL" id="JAPQKO010000008">
    <property type="protein sequence ID" value="KAJ5152263.1"/>
    <property type="molecule type" value="Genomic_DNA"/>
</dbReference>
<keyword evidence="3" id="KW-1185">Reference proteome</keyword>
<evidence type="ECO:0000256" key="1">
    <source>
        <dbReference type="SAM" id="MobiDB-lite"/>
    </source>
</evidence>
<comment type="caution">
    <text evidence="2">The sequence shown here is derived from an EMBL/GenBank/DDBJ whole genome shotgun (WGS) entry which is preliminary data.</text>
</comment>
<dbReference type="InterPro" id="IPR007174">
    <property type="entry name" value="Las1"/>
</dbReference>
<accession>A0A9W9HNY1</accession>
<dbReference type="GO" id="GO:0000460">
    <property type="term" value="P:maturation of 5.8S rRNA"/>
    <property type="evidence" value="ECO:0007669"/>
    <property type="project" value="TreeGrafter"/>
</dbReference>
<evidence type="ECO:0008006" key="4">
    <source>
        <dbReference type="Google" id="ProtNLM"/>
    </source>
</evidence>
<reference evidence="2" key="2">
    <citation type="journal article" date="2023" name="IMA Fungus">
        <title>Comparative genomic study of the Penicillium genus elucidates a diverse pangenome and 15 lateral gene transfer events.</title>
        <authorList>
            <person name="Petersen C."/>
            <person name="Sorensen T."/>
            <person name="Nielsen M.R."/>
            <person name="Sondergaard T.E."/>
            <person name="Sorensen J.L."/>
            <person name="Fitzpatrick D.A."/>
            <person name="Frisvad J.C."/>
            <person name="Nielsen K.L."/>
        </authorList>
    </citation>
    <scope>NUCLEOTIDE SEQUENCE</scope>
    <source>
        <strain evidence="2">IBT 21917</strain>
    </source>
</reference>
<dbReference type="GO" id="GO:0000470">
    <property type="term" value="P:maturation of LSU-rRNA"/>
    <property type="evidence" value="ECO:0007669"/>
    <property type="project" value="TreeGrafter"/>
</dbReference>
<evidence type="ECO:0000313" key="2">
    <source>
        <dbReference type="EMBL" id="KAJ5152263.1"/>
    </source>
</evidence>
<dbReference type="Proteomes" id="UP001146351">
    <property type="component" value="Unassembled WGS sequence"/>
</dbReference>
<dbReference type="PANTHER" id="PTHR15002:SF0">
    <property type="entry name" value="RIBOSOMAL BIOGENESIS PROTEIN LAS1L"/>
    <property type="match status" value="1"/>
</dbReference>
<dbReference type="GO" id="GO:0030687">
    <property type="term" value="C:preribosome, large subunit precursor"/>
    <property type="evidence" value="ECO:0007669"/>
    <property type="project" value="TreeGrafter"/>
</dbReference>
<dbReference type="GO" id="GO:0004519">
    <property type="term" value="F:endonuclease activity"/>
    <property type="evidence" value="ECO:0007669"/>
    <property type="project" value="InterPro"/>
</dbReference>
<dbReference type="AlphaFoldDB" id="A0A9W9HNY1"/>
<reference evidence="2" key="1">
    <citation type="submission" date="2022-11" db="EMBL/GenBank/DDBJ databases">
        <authorList>
            <person name="Petersen C."/>
        </authorList>
    </citation>
    <scope>NUCLEOTIDE SEQUENCE</scope>
    <source>
        <strain evidence="2">IBT 21917</strain>
    </source>
</reference>